<keyword evidence="2" id="KW-1185">Reference proteome</keyword>
<gene>
    <name evidence="1" type="ORF">E7Y31_18595</name>
</gene>
<protein>
    <submittedName>
        <fullName evidence="1">Uncharacterized protein</fullName>
    </submittedName>
</protein>
<dbReference type="EMBL" id="SSXH01000605">
    <property type="protein sequence ID" value="THJ52382.1"/>
    <property type="molecule type" value="Genomic_DNA"/>
</dbReference>
<name>A0A4V6S7S3_9ACTN</name>
<proteinExistence type="predicted"/>
<sequence>MLSETARPTLTDLFRRPAPRELTVGDGMRRFDGNLIRVAPGGVLVRSKNEVIIASILHEIVPDRWSYEQPLTIDGVTKYPDFTIETASGDEII</sequence>
<dbReference type="AlphaFoldDB" id="A0A4V6S7S3"/>
<reference evidence="1 2" key="1">
    <citation type="submission" date="2019-04" db="EMBL/GenBank/DDBJ databases">
        <title>Draft genome sequences for three unisolated Alnus-infective Frankia Sp+ strains, AgTrS, AiOr and AvVan, the first sequenced Frankia strains able to sporulate in-planta.</title>
        <authorList>
            <person name="Bethencourt L."/>
            <person name="Vautrin F."/>
            <person name="Taib N."/>
            <person name="Dubost A."/>
            <person name="Castro-Garcia L."/>
            <person name="Imbaud O."/>
            <person name="Abrouk D."/>
            <person name="Fournier P."/>
            <person name="Briolay J."/>
            <person name="Nguyen A."/>
            <person name="Normand P."/>
            <person name="Fernandez M.P."/>
            <person name="Brochier-Armanet C."/>
            <person name="Herrera-Belaroussi A."/>
        </authorList>
    </citation>
    <scope>NUCLEOTIDE SEQUENCE [LARGE SCALE GENOMIC DNA]</scope>
    <source>
        <strain evidence="1 2">AvVan</strain>
    </source>
</reference>
<accession>A0A4V6S7S3</accession>
<evidence type="ECO:0000313" key="2">
    <source>
        <dbReference type="Proteomes" id="UP000305282"/>
    </source>
</evidence>
<dbReference type="RefSeq" id="WP_136449175.1">
    <property type="nucleotide sequence ID" value="NZ_CADCWT010000409.1"/>
</dbReference>
<dbReference type="OrthoDB" id="4524286at2"/>
<evidence type="ECO:0000313" key="1">
    <source>
        <dbReference type="EMBL" id="THJ52382.1"/>
    </source>
</evidence>
<dbReference type="Proteomes" id="UP000305282">
    <property type="component" value="Unassembled WGS sequence"/>
</dbReference>
<comment type="caution">
    <text evidence="1">The sequence shown here is derived from an EMBL/GenBank/DDBJ whole genome shotgun (WGS) entry which is preliminary data.</text>
</comment>
<organism evidence="1 2">
    <name type="scientific">Candidatus Frankia alpina</name>
    <dbReference type="NCBI Taxonomy" id="2699483"/>
    <lineage>
        <taxon>Bacteria</taxon>
        <taxon>Bacillati</taxon>
        <taxon>Actinomycetota</taxon>
        <taxon>Actinomycetes</taxon>
        <taxon>Frankiales</taxon>
        <taxon>Frankiaceae</taxon>
        <taxon>Frankia</taxon>
    </lineage>
</organism>